<evidence type="ECO:0000313" key="9">
    <source>
        <dbReference type="Proteomes" id="UP001363151"/>
    </source>
</evidence>
<dbReference type="Proteomes" id="UP001363151">
    <property type="component" value="Unassembled WGS sequence"/>
</dbReference>
<feature type="compositionally biased region" description="Low complexity" evidence="6">
    <location>
        <begin position="363"/>
        <end position="386"/>
    </location>
</feature>
<keyword evidence="5" id="KW-0067">ATP-binding</keyword>
<dbReference type="InterPro" id="IPR000719">
    <property type="entry name" value="Prot_kinase_dom"/>
</dbReference>
<keyword evidence="1" id="KW-0723">Serine/threonine-protein kinase</keyword>
<dbReference type="GO" id="GO:0016301">
    <property type="term" value="F:kinase activity"/>
    <property type="evidence" value="ECO:0007669"/>
    <property type="project" value="UniProtKB-KW"/>
</dbReference>
<evidence type="ECO:0000256" key="6">
    <source>
        <dbReference type="SAM" id="MobiDB-lite"/>
    </source>
</evidence>
<dbReference type="Gene3D" id="1.10.510.10">
    <property type="entry name" value="Transferase(Phosphotransferase) domain 1"/>
    <property type="match status" value="1"/>
</dbReference>
<dbReference type="Pfam" id="PF00069">
    <property type="entry name" value="Pkinase"/>
    <property type="match status" value="1"/>
</dbReference>
<feature type="compositionally biased region" description="Basic and acidic residues" evidence="6">
    <location>
        <begin position="438"/>
        <end position="462"/>
    </location>
</feature>
<feature type="domain" description="Protein kinase" evidence="7">
    <location>
        <begin position="43"/>
        <end position="329"/>
    </location>
</feature>
<proteinExistence type="predicted"/>
<evidence type="ECO:0000256" key="3">
    <source>
        <dbReference type="ARBA" id="ARBA00022741"/>
    </source>
</evidence>
<feature type="compositionally biased region" description="Low complexity" evidence="6">
    <location>
        <begin position="402"/>
        <end position="413"/>
    </location>
</feature>
<evidence type="ECO:0000256" key="1">
    <source>
        <dbReference type="ARBA" id="ARBA00022527"/>
    </source>
</evidence>
<dbReference type="InterPro" id="IPR011009">
    <property type="entry name" value="Kinase-like_dom_sf"/>
</dbReference>
<evidence type="ECO:0000259" key="7">
    <source>
        <dbReference type="PROSITE" id="PS50011"/>
    </source>
</evidence>
<evidence type="ECO:0000313" key="8">
    <source>
        <dbReference type="EMBL" id="KAK7242290.1"/>
    </source>
</evidence>
<organism evidence="8 9">
    <name type="scientific">Aureococcus anophagefferens</name>
    <name type="common">Harmful bloom alga</name>
    <dbReference type="NCBI Taxonomy" id="44056"/>
    <lineage>
        <taxon>Eukaryota</taxon>
        <taxon>Sar</taxon>
        <taxon>Stramenopiles</taxon>
        <taxon>Ochrophyta</taxon>
        <taxon>Pelagophyceae</taxon>
        <taxon>Pelagomonadales</taxon>
        <taxon>Pelagomonadaceae</taxon>
        <taxon>Aureococcus</taxon>
    </lineage>
</organism>
<dbReference type="SUPFAM" id="SSF56112">
    <property type="entry name" value="Protein kinase-like (PK-like)"/>
    <property type="match status" value="1"/>
</dbReference>
<protein>
    <submittedName>
        <fullName evidence="8">Protein serine/threonine kinase</fullName>
    </submittedName>
</protein>
<evidence type="ECO:0000256" key="4">
    <source>
        <dbReference type="ARBA" id="ARBA00022777"/>
    </source>
</evidence>
<gene>
    <name evidence="8" type="ORF">SO694_00013457</name>
</gene>
<dbReference type="SMART" id="SM00220">
    <property type="entry name" value="S_TKc"/>
    <property type="match status" value="1"/>
</dbReference>
<keyword evidence="4 8" id="KW-0418">Kinase</keyword>
<dbReference type="PROSITE" id="PS50011">
    <property type="entry name" value="PROTEIN_KINASE_DOM"/>
    <property type="match status" value="1"/>
</dbReference>
<dbReference type="InterPro" id="IPR030616">
    <property type="entry name" value="Aur-like"/>
</dbReference>
<evidence type="ECO:0000256" key="2">
    <source>
        <dbReference type="ARBA" id="ARBA00022679"/>
    </source>
</evidence>
<dbReference type="InterPro" id="IPR008271">
    <property type="entry name" value="Ser/Thr_kinase_AS"/>
</dbReference>
<dbReference type="EMBL" id="JBBJCI010000146">
    <property type="protein sequence ID" value="KAK7242290.1"/>
    <property type="molecule type" value="Genomic_DNA"/>
</dbReference>
<keyword evidence="9" id="KW-1185">Reference proteome</keyword>
<evidence type="ECO:0000256" key="5">
    <source>
        <dbReference type="ARBA" id="ARBA00022840"/>
    </source>
</evidence>
<comment type="caution">
    <text evidence="8">The sequence shown here is derived from an EMBL/GenBank/DDBJ whole genome shotgun (WGS) entry which is preliminary data.</text>
</comment>
<sequence>MLREKRDDVVGLVRSKLAPRDAPAGFVGDPHRTQLPQAYRAKYATLGVLGTGATSIVHLCRLKRREGDGARGLFSGGKARGSGEPEFRAVKVCRKRPAWRQGTDETFAQLRREITALRLLDHPNVLRSYEDFEDATHYLFVMEYAAGGELFERLSKVGSFSERTAANLTRDVASALAHCHANGVIHRDMKLENLLLPTPLLRNVKLADFGMAHSDRGITTTLCGTPGFIAPEQRTGRPYGAKVDVWGLGCVLYIMLSGMEPFDAAEDEQAFERSDAGRGAAGPAPLALAFPERAWRDRSSRSKDLLAKCLTVDPDERIDAATILDHPFVRDGGRKNSYIGPSTTDKIGSLVKQRRLSGGRAPPSLSAVVSADDDAPSSSAGSSPDDVVARGIEPPGDDDDAALAQHLAAATAASMSAETPDLGLRALDDGAAGGGDDSPERSPELKTSRRTVDDAPGGERRCSLGLPIPEDDDVKAYRHASLHSDEGLPPEPPSSPVSDASGLDASLHGLEPPDASAVDAMGRDVVELDLASIDLASNGAIRRFPSHDKYGLDADRVFDPAAHHSVPLDQ</sequence>
<dbReference type="PROSITE" id="PS00108">
    <property type="entry name" value="PROTEIN_KINASE_ST"/>
    <property type="match status" value="1"/>
</dbReference>
<feature type="region of interest" description="Disordered" evidence="6">
    <location>
        <begin position="355"/>
        <end position="518"/>
    </location>
</feature>
<reference evidence="8 9" key="1">
    <citation type="submission" date="2024-03" db="EMBL/GenBank/DDBJ databases">
        <title>Aureococcus anophagefferens CCMP1851 and Kratosvirus quantuckense: Draft genome of a second virus-susceptible host strain in the model system.</title>
        <authorList>
            <person name="Chase E."/>
            <person name="Truchon A.R."/>
            <person name="Schepens W."/>
            <person name="Wilhelm S.W."/>
        </authorList>
    </citation>
    <scope>NUCLEOTIDE SEQUENCE [LARGE SCALE GENOMIC DNA]</scope>
    <source>
        <strain evidence="8 9">CCMP1851</strain>
    </source>
</reference>
<keyword evidence="3" id="KW-0547">Nucleotide-binding</keyword>
<name>A0ABR1G1S4_AURAN</name>
<dbReference type="PANTHER" id="PTHR24350">
    <property type="entry name" value="SERINE/THREONINE-PROTEIN KINASE IAL-RELATED"/>
    <property type="match status" value="1"/>
</dbReference>
<keyword evidence="2" id="KW-0808">Transferase</keyword>
<accession>A0ABR1G1S4</accession>